<dbReference type="Proteomes" id="UP000003566">
    <property type="component" value="Unassembled WGS sequence"/>
</dbReference>
<reference evidence="2 3" key="1">
    <citation type="submission" date="2012-02" db="EMBL/GenBank/DDBJ databases">
        <title>The Genome Sequence of Bacteroides xylanisolvens CL03T12C04.</title>
        <authorList>
            <consortium name="The Broad Institute Genome Sequencing Platform"/>
            <person name="Earl A."/>
            <person name="Ward D."/>
            <person name="Feldgarden M."/>
            <person name="Gevers D."/>
            <person name="Zitomersky N.L."/>
            <person name="Coyne M.J."/>
            <person name="Comstock L.E."/>
            <person name="Young S.K."/>
            <person name="Zeng Q."/>
            <person name="Gargeya S."/>
            <person name="Fitzgerald M."/>
            <person name="Haas B."/>
            <person name="Abouelleil A."/>
            <person name="Alvarado L."/>
            <person name="Arachchi H.M."/>
            <person name="Berlin A."/>
            <person name="Chapman S.B."/>
            <person name="Gearin G."/>
            <person name="Goldberg J."/>
            <person name="Griggs A."/>
            <person name="Gujja S."/>
            <person name="Hansen M."/>
            <person name="Heiman D."/>
            <person name="Howarth C."/>
            <person name="Larimer J."/>
            <person name="Lui A."/>
            <person name="MacDonald P.J.P."/>
            <person name="McCowen C."/>
            <person name="Montmayeur A."/>
            <person name="Murphy C."/>
            <person name="Neiman D."/>
            <person name="Pearson M."/>
            <person name="Priest M."/>
            <person name="Roberts A."/>
            <person name="Saif S."/>
            <person name="Shea T."/>
            <person name="Sisk P."/>
            <person name="Stolte C."/>
            <person name="Sykes S."/>
            <person name="Wortman J."/>
            <person name="Nusbaum C."/>
            <person name="Birren B."/>
        </authorList>
    </citation>
    <scope>NUCLEOTIDE SEQUENCE [LARGE SCALE GENOMIC DNA]</scope>
    <source>
        <strain evidence="2 3">CL03T12C04</strain>
    </source>
</reference>
<evidence type="ECO:0000259" key="1">
    <source>
        <dbReference type="Pfam" id="PF08522"/>
    </source>
</evidence>
<dbReference type="PROSITE" id="PS51257">
    <property type="entry name" value="PROKAR_LIPOPROTEIN"/>
    <property type="match status" value="1"/>
</dbReference>
<dbReference type="AlphaFoldDB" id="I9UNK9"/>
<sequence length="475" mass="53740">MEIMKKNIYLAAILCGLVGVFSSCSDDDKKGEAATTDSEKSYKPVVYMRDADVREVNMQDFDADAVFTTSVCRKGNSVSTEAVDAELVVMTEDEMYYYNKVYGKSFSMLPEHCYEYRKEYTFSGSEEVHEVKITLKKEIFNLDNSQKYALPLRLISKNGTVDEDQEVLIVAADVIVPEIKLEKSGKQEVLDLSGVNPTDIVNVDIPVSMFGENEGWEFSAEFETDPKKLKNLVSYCPADGIEYSLLGTDYYEMESKIDFSGDEREKTLSVKIKRGDLETGNYLLPIALTGVQGMPFKYSREICFVHVYLNNEFPQIDIKNKLVTNGDTKEEGSELSRVTDSNTNTFWQSPWHSSYWLTGKVTCDPEYGIYIDVNVSITKGMQVKIATKTGHNYPVLWRLYGKKTGSEEWTMLKEYSDTFNNTPISFKTEKFYGSYSAVRVAFLKSKDGNTDLRNITLSGGYCKNVSIAELELFGL</sequence>
<feature type="domain" description="BT-3987-like N-terminal" evidence="1">
    <location>
        <begin position="42"/>
        <end position="159"/>
    </location>
</feature>
<dbReference type="Gene3D" id="2.60.40.1740">
    <property type="entry name" value="hypothetical protein (bacova_03559)"/>
    <property type="match status" value="2"/>
</dbReference>
<dbReference type="Gene3D" id="2.60.120.260">
    <property type="entry name" value="Galactose-binding domain-like"/>
    <property type="match status" value="1"/>
</dbReference>
<feature type="domain" description="BT-3987-like N-terminal" evidence="1">
    <location>
        <begin position="189"/>
        <end position="293"/>
    </location>
</feature>
<protein>
    <recommendedName>
        <fullName evidence="1">BT-3987-like N-terminal domain-containing protein</fullName>
    </recommendedName>
</protein>
<dbReference type="HOGENOM" id="CLU_045938_0_0_10"/>
<evidence type="ECO:0000313" key="3">
    <source>
        <dbReference type="Proteomes" id="UP000003566"/>
    </source>
</evidence>
<proteinExistence type="predicted"/>
<evidence type="ECO:0000313" key="2">
    <source>
        <dbReference type="EMBL" id="EIY84073.1"/>
    </source>
</evidence>
<dbReference type="Pfam" id="PF08522">
    <property type="entry name" value="BT_3987-like_N"/>
    <property type="match status" value="2"/>
</dbReference>
<accession>I9UNK9</accession>
<organism evidence="2 3">
    <name type="scientific">Bacteroides xylanisolvens CL03T12C04</name>
    <dbReference type="NCBI Taxonomy" id="997892"/>
    <lineage>
        <taxon>Bacteria</taxon>
        <taxon>Pseudomonadati</taxon>
        <taxon>Bacteroidota</taxon>
        <taxon>Bacteroidia</taxon>
        <taxon>Bacteroidales</taxon>
        <taxon>Bacteroidaceae</taxon>
        <taxon>Bacteroides</taxon>
    </lineage>
</organism>
<dbReference type="EMBL" id="AGXE01000032">
    <property type="protein sequence ID" value="EIY84073.1"/>
    <property type="molecule type" value="Genomic_DNA"/>
</dbReference>
<comment type="caution">
    <text evidence="2">The sequence shown here is derived from an EMBL/GenBank/DDBJ whole genome shotgun (WGS) entry which is preliminary data.</text>
</comment>
<dbReference type="PATRIC" id="fig|997892.3.peg.4608"/>
<dbReference type="InterPro" id="IPR013728">
    <property type="entry name" value="BT_3987-like_N"/>
</dbReference>
<name>I9UNK9_9BACE</name>
<gene>
    <name evidence="2" type="ORF">HMPREF1074_04504</name>
</gene>